<dbReference type="RefSeq" id="WP_259741240.1">
    <property type="nucleotide sequence ID" value="NZ_MOBU01000011.1"/>
</dbReference>
<gene>
    <name evidence="1" type="ORF">BK671_15665</name>
</gene>
<proteinExistence type="predicted"/>
<evidence type="ECO:0000313" key="2">
    <source>
        <dbReference type="Proteomes" id="UP000285757"/>
    </source>
</evidence>
<protein>
    <submittedName>
        <fullName evidence="1">Uncharacterized protein</fullName>
    </submittedName>
</protein>
<evidence type="ECO:0000313" key="1">
    <source>
        <dbReference type="EMBL" id="RON66425.1"/>
    </source>
</evidence>
<dbReference type="EMBL" id="MOBU01000011">
    <property type="protein sequence ID" value="RON66425.1"/>
    <property type="molecule type" value="Genomic_DNA"/>
</dbReference>
<sequence>MNRDLADTASVKSSAITHWQVMLRDDAALLAMPGAHHKALLRQAYELHRDQVIDADDLSDMLELADAALAYAVESLLDLDADV</sequence>
<reference evidence="1 2" key="1">
    <citation type="submission" date="2016-10" db="EMBL/GenBank/DDBJ databases">
        <title>Comparative genome analysis of multiple Pseudomonas spp. focuses on biocontrol and plant growth promoting traits.</title>
        <authorList>
            <person name="Tao X.-Y."/>
            <person name="Taylor C.G."/>
        </authorList>
    </citation>
    <scope>NUCLEOTIDE SEQUENCE [LARGE SCALE GENOMIC DNA]</scope>
    <source>
        <strain evidence="1 2">24D3</strain>
    </source>
</reference>
<accession>A0A423LDQ6</accession>
<name>A0A423LDQ6_PSEFL</name>
<dbReference type="Proteomes" id="UP000285757">
    <property type="component" value="Unassembled WGS sequence"/>
</dbReference>
<organism evidence="1 2">
    <name type="scientific">Pseudomonas fluorescens</name>
    <dbReference type="NCBI Taxonomy" id="294"/>
    <lineage>
        <taxon>Bacteria</taxon>
        <taxon>Pseudomonadati</taxon>
        <taxon>Pseudomonadota</taxon>
        <taxon>Gammaproteobacteria</taxon>
        <taxon>Pseudomonadales</taxon>
        <taxon>Pseudomonadaceae</taxon>
        <taxon>Pseudomonas</taxon>
    </lineage>
</organism>
<dbReference type="AlphaFoldDB" id="A0A423LDQ6"/>
<comment type="caution">
    <text evidence="1">The sequence shown here is derived from an EMBL/GenBank/DDBJ whole genome shotgun (WGS) entry which is preliminary data.</text>
</comment>